<dbReference type="EMBL" id="MCGI01000003">
    <property type="protein sequence ID" value="ODM10680.1"/>
    <property type="molecule type" value="Genomic_DNA"/>
</dbReference>
<evidence type="ECO:0000313" key="1">
    <source>
        <dbReference type="EMBL" id="ODM08923.1"/>
    </source>
</evidence>
<dbReference type="AlphaFoldDB" id="A0A1E3AJP9"/>
<evidence type="ECO:0000313" key="4">
    <source>
        <dbReference type="Proteomes" id="UP000095003"/>
    </source>
</evidence>
<reference evidence="3 4" key="1">
    <citation type="submission" date="2016-07" db="EMBL/GenBank/DDBJ databases">
        <title>Characterization of isolates of Eisenbergiella tayi derived from blood cultures, using whole genome sequencing.</title>
        <authorList>
            <person name="Burdz T."/>
            <person name="Wiebe D."/>
            <person name="Huynh C."/>
            <person name="Bernard K."/>
        </authorList>
    </citation>
    <scope>NUCLEOTIDE SEQUENCE [LARGE SCALE GENOMIC DNA]</scope>
    <source>
        <strain evidence="1 3">NML 110608</strain>
        <strain evidence="2 4">NML 120489</strain>
    </source>
</reference>
<dbReference type="EMBL" id="MCGH01000001">
    <property type="protein sequence ID" value="ODM08923.1"/>
    <property type="molecule type" value="Genomic_DNA"/>
</dbReference>
<protein>
    <submittedName>
        <fullName evidence="1">Uncharacterized protein</fullName>
    </submittedName>
</protein>
<accession>A0A1E3AJP9</accession>
<comment type="caution">
    <text evidence="1">The sequence shown here is derived from an EMBL/GenBank/DDBJ whole genome shotgun (WGS) entry which is preliminary data.</text>
</comment>
<name>A0A1E3AJP9_9FIRM</name>
<organism evidence="1 3">
    <name type="scientific">Eisenbergiella tayi</name>
    <dbReference type="NCBI Taxonomy" id="1432052"/>
    <lineage>
        <taxon>Bacteria</taxon>
        <taxon>Bacillati</taxon>
        <taxon>Bacillota</taxon>
        <taxon>Clostridia</taxon>
        <taxon>Lachnospirales</taxon>
        <taxon>Lachnospiraceae</taxon>
        <taxon>Eisenbergiella</taxon>
    </lineage>
</organism>
<dbReference type="Proteomes" id="UP000095003">
    <property type="component" value="Unassembled WGS sequence"/>
</dbReference>
<evidence type="ECO:0000313" key="2">
    <source>
        <dbReference type="EMBL" id="ODM10680.1"/>
    </source>
</evidence>
<evidence type="ECO:0000313" key="3">
    <source>
        <dbReference type="Proteomes" id="UP000094067"/>
    </source>
</evidence>
<dbReference type="Proteomes" id="UP000094067">
    <property type="component" value="Unassembled WGS sequence"/>
</dbReference>
<sequence>MKGSPLCWQITLNAEECERSVLAMDAVKRL</sequence>
<proteinExistence type="predicted"/>
<gene>
    <name evidence="2" type="ORF">BEH84_03109</name>
    <name evidence="1" type="ORF">BEI61_00552</name>
</gene>